<dbReference type="EMBL" id="JAGTJJ010000031">
    <property type="protein sequence ID" value="MDC3985750.1"/>
    <property type="molecule type" value="Genomic_DNA"/>
</dbReference>
<proteinExistence type="predicted"/>
<keyword evidence="3" id="KW-1185">Reference proteome</keyword>
<keyword evidence="2" id="KW-0540">Nuclease</keyword>
<dbReference type="PANTHER" id="PTHR34107:SF4">
    <property type="entry name" value="SLL1222 PROTEIN"/>
    <property type="match status" value="1"/>
</dbReference>
<dbReference type="Pfam" id="PF05685">
    <property type="entry name" value="Uma2"/>
    <property type="match status" value="1"/>
</dbReference>
<evidence type="ECO:0000259" key="1">
    <source>
        <dbReference type="Pfam" id="PF05685"/>
    </source>
</evidence>
<dbReference type="RefSeq" id="WP_272424957.1">
    <property type="nucleotide sequence ID" value="NZ_JAGTJJ010000031.1"/>
</dbReference>
<accession>A0A9X3XAM4</accession>
<dbReference type="Proteomes" id="UP001151081">
    <property type="component" value="Unassembled WGS sequence"/>
</dbReference>
<dbReference type="SUPFAM" id="SSF52980">
    <property type="entry name" value="Restriction endonuclease-like"/>
    <property type="match status" value="1"/>
</dbReference>
<dbReference type="InterPro" id="IPR012296">
    <property type="entry name" value="Nuclease_put_TT1808"/>
</dbReference>
<dbReference type="InterPro" id="IPR008538">
    <property type="entry name" value="Uma2"/>
</dbReference>
<organism evidence="2 3">
    <name type="scientific">Polyangium jinanense</name>
    <dbReference type="NCBI Taxonomy" id="2829994"/>
    <lineage>
        <taxon>Bacteria</taxon>
        <taxon>Pseudomonadati</taxon>
        <taxon>Myxococcota</taxon>
        <taxon>Polyangia</taxon>
        <taxon>Polyangiales</taxon>
        <taxon>Polyangiaceae</taxon>
        <taxon>Polyangium</taxon>
    </lineage>
</organism>
<dbReference type="PANTHER" id="PTHR34107">
    <property type="entry name" value="SLL0198 PROTEIN-RELATED"/>
    <property type="match status" value="1"/>
</dbReference>
<name>A0A9X3XAM4_9BACT</name>
<comment type="caution">
    <text evidence="2">The sequence shown here is derived from an EMBL/GenBank/DDBJ whole genome shotgun (WGS) entry which is preliminary data.</text>
</comment>
<dbReference type="GO" id="GO:0004519">
    <property type="term" value="F:endonuclease activity"/>
    <property type="evidence" value="ECO:0007669"/>
    <property type="project" value="UniProtKB-KW"/>
</dbReference>
<dbReference type="AlphaFoldDB" id="A0A9X3XAM4"/>
<reference evidence="2 3" key="1">
    <citation type="submission" date="2021-04" db="EMBL/GenBank/DDBJ databases">
        <title>Genome analysis of Polyangium sp.</title>
        <authorList>
            <person name="Li Y."/>
            <person name="Wang J."/>
        </authorList>
    </citation>
    <scope>NUCLEOTIDE SEQUENCE [LARGE SCALE GENOMIC DNA]</scope>
    <source>
        <strain evidence="2 3">SDU14</strain>
    </source>
</reference>
<gene>
    <name evidence="2" type="ORF">KEG57_35045</name>
</gene>
<feature type="domain" description="Putative restriction endonuclease" evidence="1">
    <location>
        <begin position="17"/>
        <end position="180"/>
    </location>
</feature>
<evidence type="ECO:0000313" key="2">
    <source>
        <dbReference type="EMBL" id="MDC3985750.1"/>
    </source>
</evidence>
<dbReference type="CDD" id="cd06260">
    <property type="entry name" value="DUF820-like"/>
    <property type="match status" value="1"/>
</dbReference>
<evidence type="ECO:0000313" key="3">
    <source>
        <dbReference type="Proteomes" id="UP001151081"/>
    </source>
</evidence>
<keyword evidence="2" id="KW-0255">Endonuclease</keyword>
<dbReference type="Gene3D" id="3.90.1570.10">
    <property type="entry name" value="tt1808, chain A"/>
    <property type="match status" value="1"/>
</dbReference>
<sequence length="206" mass="23565">MNVPARKAPPAPPPATLEDLYAIPEEKRRHELIEGSIVEKGAATVRHGSSQWALSGWTAPFGRRPGGRFPGGWWFSTEVDVFFDATNTFIPDIAGWRRERLLELPTDFPIRVRPDWVCEILSTNRRNDLVKKKRVYHRHEVPHYWIVDPVEESLSVYRWEPAGYLEILVAERGERVRAEPFDAIPLQVGILFGDDEEDEEPAAGEL</sequence>
<dbReference type="InterPro" id="IPR011335">
    <property type="entry name" value="Restrct_endonuc-II-like"/>
</dbReference>
<keyword evidence="2" id="KW-0378">Hydrolase</keyword>
<protein>
    <submittedName>
        <fullName evidence="2">Uma2 family endonuclease</fullName>
    </submittedName>
</protein>